<protein>
    <recommendedName>
        <fullName evidence="1">Cohesin subunit SCC3/SA HEAT-repeats domain-containing protein</fullName>
    </recommendedName>
</protein>
<gene>
    <name evidence="2" type="ORF">TCM_030052</name>
</gene>
<evidence type="ECO:0000313" key="3">
    <source>
        <dbReference type="Proteomes" id="UP000026915"/>
    </source>
</evidence>
<dbReference type="InterPro" id="IPR039662">
    <property type="entry name" value="Cohesin_Scc3/SA"/>
</dbReference>
<dbReference type="Pfam" id="PF24571">
    <property type="entry name" value="HEAT_SCC3-SA"/>
    <property type="match status" value="1"/>
</dbReference>
<proteinExistence type="predicted"/>
<sequence>MDDDVPLASLFSTRHLERIRELGSNNGCPAVQAKPTGPEAKRTRASERDESLIGGTRCNTKEEFLDEANVGDVVVALVDLAGNLSYVLFYLVLFVFFSLDFVECYDDDLVSLVFPTLCSAPPRAYCQAALLMDLQLVTSLISVAKTLAEQRYTTQRQIGSVICMLLDENPLVELTEEDATNLIRLLSASVRKAVGEKTNFKVVVQLIIDAFFKHGEKDALRSCPKAIQFCCTESPGELQDFSHNKLKDLEDELTKKLKSAMKEVMLSGPLLNESLYEDIITVLHSFRNLDDEEFLAPKVISHFVMHGSSMVEIVNNLITVLKKTDDDISSIFLEVLKRRSTNILFESGLPAFYGTLQIDNESLRCKSFQGCEDLAVQLAGTFEGAAHNKHRSDFLKIVKEGIEYAFEDASKQLSFLEAAVCHFVSKLPISDVLDM</sequence>
<dbReference type="InterPro" id="IPR056396">
    <property type="entry name" value="HEAT_SCC3-SA"/>
</dbReference>
<dbReference type="eggNOG" id="KOG2011">
    <property type="taxonomic scope" value="Eukaryota"/>
</dbReference>
<evidence type="ECO:0000259" key="1">
    <source>
        <dbReference type="Pfam" id="PF24571"/>
    </source>
</evidence>
<accession>A0A061GN17</accession>
<dbReference type="PANTHER" id="PTHR11199:SF0">
    <property type="entry name" value="LD34181P-RELATED"/>
    <property type="match status" value="1"/>
</dbReference>
<dbReference type="Proteomes" id="UP000026915">
    <property type="component" value="Chromosome 6"/>
</dbReference>
<dbReference type="InParanoid" id="A0A061GN17"/>
<dbReference type="AlphaFoldDB" id="A0A061GN17"/>
<organism evidence="2 3">
    <name type="scientific">Theobroma cacao</name>
    <name type="common">Cacao</name>
    <name type="synonym">Cocoa</name>
    <dbReference type="NCBI Taxonomy" id="3641"/>
    <lineage>
        <taxon>Eukaryota</taxon>
        <taxon>Viridiplantae</taxon>
        <taxon>Streptophyta</taxon>
        <taxon>Embryophyta</taxon>
        <taxon>Tracheophyta</taxon>
        <taxon>Spermatophyta</taxon>
        <taxon>Magnoliopsida</taxon>
        <taxon>eudicotyledons</taxon>
        <taxon>Gunneridae</taxon>
        <taxon>Pentapetalae</taxon>
        <taxon>rosids</taxon>
        <taxon>malvids</taxon>
        <taxon>Malvales</taxon>
        <taxon>Malvaceae</taxon>
        <taxon>Byttnerioideae</taxon>
        <taxon>Theobroma</taxon>
    </lineage>
</organism>
<reference evidence="2 3" key="1">
    <citation type="journal article" date="2013" name="Genome Biol.">
        <title>The genome sequence of the most widely cultivated cacao type and its use to identify candidate genes regulating pod color.</title>
        <authorList>
            <person name="Motamayor J.C."/>
            <person name="Mockaitis K."/>
            <person name="Schmutz J."/>
            <person name="Haiminen N."/>
            <person name="Iii D.L."/>
            <person name="Cornejo O."/>
            <person name="Findley S.D."/>
            <person name="Zheng P."/>
            <person name="Utro F."/>
            <person name="Royaert S."/>
            <person name="Saski C."/>
            <person name="Jenkins J."/>
            <person name="Podicheti R."/>
            <person name="Zhao M."/>
            <person name="Scheffler B.E."/>
            <person name="Stack J.C."/>
            <person name="Feltus F.A."/>
            <person name="Mustiga G.M."/>
            <person name="Amores F."/>
            <person name="Phillips W."/>
            <person name="Marelli J.P."/>
            <person name="May G.D."/>
            <person name="Shapiro H."/>
            <person name="Ma J."/>
            <person name="Bustamante C.D."/>
            <person name="Schnell R.J."/>
            <person name="Main D."/>
            <person name="Gilbert D."/>
            <person name="Parida L."/>
            <person name="Kuhn D.N."/>
        </authorList>
    </citation>
    <scope>NUCLEOTIDE SEQUENCE [LARGE SCALE GENOMIC DNA]</scope>
    <source>
        <strain evidence="3">cv. Matina 1-6</strain>
    </source>
</reference>
<dbReference type="EMBL" id="CM001884">
    <property type="protein sequence ID" value="EOY28509.1"/>
    <property type="molecule type" value="Genomic_DNA"/>
</dbReference>
<feature type="domain" description="Cohesin subunit SCC3/SA HEAT-repeats" evidence="1">
    <location>
        <begin position="197"/>
        <end position="289"/>
    </location>
</feature>
<name>A0A061GN17_THECC</name>
<dbReference type="HOGENOM" id="CLU_630758_0_0_1"/>
<keyword evidence="3" id="KW-1185">Reference proteome</keyword>
<dbReference type="STRING" id="3641.A0A061GN17"/>
<evidence type="ECO:0000313" key="2">
    <source>
        <dbReference type="EMBL" id="EOY28509.1"/>
    </source>
</evidence>
<dbReference type="Gramene" id="EOY28509">
    <property type="protein sequence ID" value="EOY28509"/>
    <property type="gene ID" value="TCM_030052"/>
</dbReference>
<dbReference type="PANTHER" id="PTHR11199">
    <property type="entry name" value="STROMAL ANTIGEN"/>
    <property type="match status" value="1"/>
</dbReference>